<dbReference type="EMBL" id="JAZGQO010000014">
    <property type="protein sequence ID" value="KAK6171345.1"/>
    <property type="molecule type" value="Genomic_DNA"/>
</dbReference>
<evidence type="ECO:0000313" key="12">
    <source>
        <dbReference type="Proteomes" id="UP001347796"/>
    </source>
</evidence>
<keyword evidence="8 10" id="KW-0496">Mitochondrion</keyword>
<evidence type="ECO:0000256" key="10">
    <source>
        <dbReference type="PIRNR" id="PIRNR005514"/>
    </source>
</evidence>
<keyword evidence="6 10" id="KW-0999">Mitochondrion inner membrane</keyword>
<dbReference type="GO" id="GO:0015078">
    <property type="term" value="F:proton transmembrane transporter activity"/>
    <property type="evidence" value="ECO:0007669"/>
    <property type="project" value="InterPro"/>
</dbReference>
<accession>A0AAN8PIX8</accession>
<dbReference type="PANTHER" id="PTHR12700">
    <property type="entry name" value="ATP SYNTHASE SUBUNIT D, MITOCHONDRIAL"/>
    <property type="match status" value="1"/>
</dbReference>
<protein>
    <recommendedName>
        <fullName evidence="10">ATP synthase subunit d, mitochondrial</fullName>
    </recommendedName>
</protein>
<evidence type="ECO:0000313" key="11">
    <source>
        <dbReference type="EMBL" id="KAK6171345.1"/>
    </source>
</evidence>
<dbReference type="GO" id="GO:0045259">
    <property type="term" value="C:proton-transporting ATP synthase complex"/>
    <property type="evidence" value="ECO:0007669"/>
    <property type="project" value="UniProtKB-KW"/>
</dbReference>
<evidence type="ECO:0000256" key="4">
    <source>
        <dbReference type="ARBA" id="ARBA00022547"/>
    </source>
</evidence>
<evidence type="ECO:0000256" key="2">
    <source>
        <dbReference type="ARBA" id="ARBA00006842"/>
    </source>
</evidence>
<comment type="subcellular location">
    <subcellularLocation>
        <location evidence="1 10">Mitochondrion inner membrane</location>
    </subcellularLocation>
</comment>
<comment type="function">
    <text evidence="10">Mitochondrial membrane ATP synthase (F(1)F(0) ATP synthase or Complex V) produces ATP from ADP in the presence of a proton gradient across the membrane which is generated by electron transport complexes of the respiratory chain. F-type ATPases consist of two structural domains, F(1) - containing the extramembraneous catalytic core, and F(0) - containing the membrane proton channel, linked together by a central stalk and a peripheral stalk. During catalysis, ATP synthesis in the catalytic domain of F(1) is coupled via a rotary mechanism of the central stalk subunits to proton translocation.</text>
</comment>
<keyword evidence="4" id="KW-0138">CF(0)</keyword>
<evidence type="ECO:0000256" key="7">
    <source>
        <dbReference type="ARBA" id="ARBA00023065"/>
    </source>
</evidence>
<sequence>MAARRISKTAVDWAAFAERVPAGQREVYRSFKAKAESYVNRIHQYPKSLPKIDFAYYKSRLGSLPMIDQFEKSYGSLEIKYPQDKNNLIKAIDAEREAAEAQSKQYITGLQKDIEAAKALVDRLDKLPPPEEMTMEMYSYYFPDQALDPVSRPTFFPHTPEAQPDHPEMKFIN</sequence>
<dbReference type="Pfam" id="PF05873">
    <property type="entry name" value="Mt_ATP-synt_D"/>
    <property type="match status" value="1"/>
</dbReference>
<dbReference type="Proteomes" id="UP001347796">
    <property type="component" value="Unassembled WGS sequence"/>
</dbReference>
<keyword evidence="5 10" id="KW-0375">Hydrogen ion transport</keyword>
<proteinExistence type="inferred from homology"/>
<keyword evidence="7 10" id="KW-0406">Ion transport</keyword>
<comment type="similarity">
    <text evidence="2 10">Belongs to the ATPase d subunit family.</text>
</comment>
<dbReference type="SUPFAM" id="SSF161065">
    <property type="entry name" value="ATP synthase D chain-like"/>
    <property type="match status" value="1"/>
</dbReference>
<evidence type="ECO:0000256" key="3">
    <source>
        <dbReference type="ARBA" id="ARBA00022448"/>
    </source>
</evidence>
<name>A0AAN8PIX8_PATCE</name>
<evidence type="ECO:0000256" key="6">
    <source>
        <dbReference type="ARBA" id="ARBA00022792"/>
    </source>
</evidence>
<evidence type="ECO:0000256" key="9">
    <source>
        <dbReference type="ARBA" id="ARBA00023136"/>
    </source>
</evidence>
<gene>
    <name evidence="11" type="ORF">SNE40_019554</name>
</gene>
<comment type="caution">
    <text evidence="11">The sequence shown here is derived from an EMBL/GenBank/DDBJ whole genome shotgun (WGS) entry which is preliminary data.</text>
</comment>
<dbReference type="AlphaFoldDB" id="A0AAN8PIX8"/>
<organism evidence="11 12">
    <name type="scientific">Patella caerulea</name>
    <name type="common">Rayed Mediterranean limpet</name>
    <dbReference type="NCBI Taxonomy" id="87958"/>
    <lineage>
        <taxon>Eukaryota</taxon>
        <taxon>Metazoa</taxon>
        <taxon>Spiralia</taxon>
        <taxon>Lophotrochozoa</taxon>
        <taxon>Mollusca</taxon>
        <taxon>Gastropoda</taxon>
        <taxon>Patellogastropoda</taxon>
        <taxon>Patelloidea</taxon>
        <taxon>Patellidae</taxon>
        <taxon>Patella</taxon>
    </lineage>
</organism>
<evidence type="ECO:0000256" key="8">
    <source>
        <dbReference type="ARBA" id="ARBA00023128"/>
    </source>
</evidence>
<keyword evidence="9 10" id="KW-0472">Membrane</keyword>
<dbReference type="GO" id="GO:0005743">
    <property type="term" value="C:mitochondrial inner membrane"/>
    <property type="evidence" value="ECO:0007669"/>
    <property type="project" value="UniProtKB-SubCell"/>
</dbReference>
<dbReference type="GO" id="GO:0015986">
    <property type="term" value="P:proton motive force-driven ATP synthesis"/>
    <property type="evidence" value="ECO:0007669"/>
    <property type="project" value="UniProtKB-UniRule"/>
</dbReference>
<dbReference type="InterPro" id="IPR008689">
    <property type="entry name" value="ATP_synth_F0_dsu_mt"/>
</dbReference>
<dbReference type="PIRSF" id="PIRSF005514">
    <property type="entry name" value="ATPase_F0_D_mt"/>
    <property type="match status" value="1"/>
</dbReference>
<evidence type="ECO:0000256" key="1">
    <source>
        <dbReference type="ARBA" id="ARBA00004273"/>
    </source>
</evidence>
<keyword evidence="3 10" id="KW-0813">Transport</keyword>
<evidence type="ECO:0000256" key="5">
    <source>
        <dbReference type="ARBA" id="ARBA00022781"/>
    </source>
</evidence>
<dbReference type="InterPro" id="IPR036228">
    <property type="entry name" value="ATP_synth_F0_dsu_sf_mt"/>
</dbReference>
<reference evidence="11 12" key="1">
    <citation type="submission" date="2024-01" db="EMBL/GenBank/DDBJ databases">
        <title>The genome of the rayed Mediterranean limpet Patella caerulea (Linnaeus, 1758).</title>
        <authorList>
            <person name="Anh-Thu Weber A."/>
            <person name="Halstead-Nussloch G."/>
        </authorList>
    </citation>
    <scope>NUCLEOTIDE SEQUENCE [LARGE SCALE GENOMIC DNA]</scope>
    <source>
        <strain evidence="11">AATW-2023a</strain>
        <tissue evidence="11">Whole specimen</tissue>
    </source>
</reference>
<keyword evidence="12" id="KW-1185">Reference proteome</keyword>
<dbReference type="Gene3D" id="6.10.280.70">
    <property type="match status" value="1"/>
</dbReference>